<evidence type="ECO:0000313" key="3">
    <source>
        <dbReference type="WBParaSite" id="Hba_10671"/>
    </source>
</evidence>
<dbReference type="SUPFAM" id="SSF48097">
    <property type="entry name" value="Regulator of G-protein signaling, RGS"/>
    <property type="match status" value="1"/>
</dbReference>
<protein>
    <submittedName>
        <fullName evidence="3">RGS domain-containing protein</fullName>
    </submittedName>
</protein>
<organism evidence="2 3">
    <name type="scientific">Heterorhabditis bacteriophora</name>
    <name type="common">Entomopathogenic nematode worm</name>
    <dbReference type="NCBI Taxonomy" id="37862"/>
    <lineage>
        <taxon>Eukaryota</taxon>
        <taxon>Metazoa</taxon>
        <taxon>Ecdysozoa</taxon>
        <taxon>Nematoda</taxon>
        <taxon>Chromadorea</taxon>
        <taxon>Rhabditida</taxon>
        <taxon>Rhabditina</taxon>
        <taxon>Rhabditomorpha</taxon>
        <taxon>Strongyloidea</taxon>
        <taxon>Heterorhabditidae</taxon>
        <taxon>Heterorhabditis</taxon>
    </lineage>
</organism>
<feature type="compositionally biased region" description="Polar residues" evidence="1">
    <location>
        <begin position="223"/>
        <end position="240"/>
    </location>
</feature>
<keyword evidence="2" id="KW-1185">Reference proteome</keyword>
<dbReference type="Gene3D" id="1.10.167.10">
    <property type="entry name" value="Regulator of G-protein Signalling 4, domain 2"/>
    <property type="match status" value="1"/>
</dbReference>
<accession>A0A1I7WZE8</accession>
<feature type="region of interest" description="Disordered" evidence="1">
    <location>
        <begin position="220"/>
        <end position="240"/>
    </location>
</feature>
<dbReference type="AlphaFoldDB" id="A0A1I7WZE8"/>
<reference evidence="3" key="1">
    <citation type="submission" date="2016-11" db="UniProtKB">
        <authorList>
            <consortium name="WormBaseParasite"/>
        </authorList>
    </citation>
    <scope>IDENTIFICATION</scope>
</reference>
<proteinExistence type="predicted"/>
<evidence type="ECO:0000256" key="1">
    <source>
        <dbReference type="SAM" id="MobiDB-lite"/>
    </source>
</evidence>
<evidence type="ECO:0000313" key="2">
    <source>
        <dbReference type="Proteomes" id="UP000095283"/>
    </source>
</evidence>
<dbReference type="InterPro" id="IPR036305">
    <property type="entry name" value="RGS_sf"/>
</dbReference>
<dbReference type="Proteomes" id="UP000095283">
    <property type="component" value="Unplaced"/>
</dbReference>
<dbReference type="WBParaSite" id="Hba_10671">
    <property type="protein sequence ID" value="Hba_10671"/>
    <property type="gene ID" value="Hba_10671"/>
</dbReference>
<name>A0A1I7WZE8_HETBA</name>
<sequence>MPIEVFYCESAVFEVLRGGRSAAAATSKSIARASQSAAVKRVSPYSFLHIVTYDRMAAEKHSRTGELARSIYQKYLSLRTGCCVFIPSKIRQEVGMRVKSLGSIPDPHIFSSVKPYVDAFLRGQHEQFVCSEEFIDAFNQICANKFNFMSSGRRIFATILCKKLNREQTCRRRNDEIERQLRDIEDRKCTARELISTADAVEVDDEDDVERYVERMREDSLKASANRTPHTNTLSPRMLH</sequence>
<dbReference type="InterPro" id="IPR044926">
    <property type="entry name" value="RGS_subdomain_2"/>
</dbReference>